<dbReference type="GO" id="GO:0046654">
    <property type="term" value="P:tetrahydrofolate biosynthetic process"/>
    <property type="evidence" value="ECO:0007669"/>
    <property type="project" value="UniProtKB-UniRule"/>
</dbReference>
<dbReference type="OrthoDB" id="9810587at2"/>
<dbReference type="GO" id="GO:0005737">
    <property type="term" value="C:cytoplasm"/>
    <property type="evidence" value="ECO:0007669"/>
    <property type="project" value="TreeGrafter"/>
</dbReference>
<dbReference type="RefSeq" id="WP_091339552.1">
    <property type="nucleotide sequence ID" value="NZ_FNRM01000001.1"/>
</dbReference>
<accession>A0A1H3XS65</accession>
<comment type="function">
    <text evidence="8">Catalyzes the conversion of 7,8-dihydroneopterin to 6-hydroxymethyl-7,8-dihydropterin.</text>
</comment>
<dbReference type="NCBIfam" id="TIGR00526">
    <property type="entry name" value="folB_dom"/>
    <property type="match status" value="1"/>
</dbReference>
<dbReference type="EC" id="4.1.2.25" evidence="8"/>
<keyword evidence="6" id="KW-0413">Isomerase</keyword>
<gene>
    <name evidence="10" type="ORF">SAMN04488051_101340</name>
</gene>
<dbReference type="PANTHER" id="PTHR42844:SF1">
    <property type="entry name" value="DIHYDRONEOPTERIN ALDOLASE 1-RELATED"/>
    <property type="match status" value="1"/>
</dbReference>
<dbReference type="InterPro" id="IPR006156">
    <property type="entry name" value="Dihydroneopterin_aldolase"/>
</dbReference>
<dbReference type="Pfam" id="PF02152">
    <property type="entry name" value="FolB"/>
    <property type="match status" value="1"/>
</dbReference>
<dbReference type="AlphaFoldDB" id="A0A1H3XS65"/>
<dbReference type="GO" id="GO:0046656">
    <property type="term" value="P:folic acid biosynthetic process"/>
    <property type="evidence" value="ECO:0007669"/>
    <property type="project" value="UniProtKB-UniRule"/>
</dbReference>
<evidence type="ECO:0000256" key="5">
    <source>
        <dbReference type="ARBA" id="ARBA00022909"/>
    </source>
</evidence>
<evidence type="ECO:0000313" key="10">
    <source>
        <dbReference type="EMBL" id="SEA01434.1"/>
    </source>
</evidence>
<evidence type="ECO:0000256" key="7">
    <source>
        <dbReference type="ARBA" id="ARBA00023239"/>
    </source>
</evidence>
<evidence type="ECO:0000256" key="8">
    <source>
        <dbReference type="RuleBase" id="RU362079"/>
    </source>
</evidence>
<evidence type="ECO:0000256" key="4">
    <source>
        <dbReference type="ARBA" id="ARBA00005708"/>
    </source>
</evidence>
<evidence type="ECO:0000256" key="3">
    <source>
        <dbReference type="ARBA" id="ARBA00005013"/>
    </source>
</evidence>
<dbReference type="Gene3D" id="3.30.1130.10">
    <property type="match status" value="1"/>
</dbReference>
<feature type="domain" description="Dihydroneopterin aldolase/epimerase" evidence="9">
    <location>
        <begin position="4"/>
        <end position="114"/>
    </location>
</feature>
<evidence type="ECO:0000256" key="6">
    <source>
        <dbReference type="ARBA" id="ARBA00023235"/>
    </source>
</evidence>
<dbReference type="SUPFAM" id="SSF55620">
    <property type="entry name" value="Tetrahydrobiopterin biosynthesis enzymes-like"/>
    <property type="match status" value="1"/>
</dbReference>
<proteinExistence type="inferred from homology"/>
<keyword evidence="11" id="KW-1185">Reference proteome</keyword>
<dbReference type="GO" id="GO:0004150">
    <property type="term" value="F:dihydroneopterin aldolase activity"/>
    <property type="evidence" value="ECO:0007669"/>
    <property type="project" value="UniProtKB-UniRule"/>
</dbReference>
<dbReference type="UniPathway" id="UPA00077">
    <property type="reaction ID" value="UER00154"/>
</dbReference>
<comment type="pathway">
    <text evidence="3 8">Cofactor biosynthesis; tetrahydrofolate biosynthesis; 2-amino-4-hydroxy-6-hydroxymethyl-7,8-dihydropteridine diphosphate from 7,8-dihydroneopterin triphosphate: step 3/4.</text>
</comment>
<sequence length="117" mass="13047">MDTVFIKKLCIDTVIGVYEWEKSIQQRLELDLELQCDTRQAAASDDIRQALDYSVIATEVTELVQREPIELIETVAERVAALLLQNFKTCRVQVSVSKPGAVPTAETVGVRIVREAG</sequence>
<protein>
    <recommendedName>
        <fullName evidence="8">7,8-dihydroneopterin aldolase</fullName>
        <ecNumber evidence="8">4.1.2.25</ecNumber>
    </recommendedName>
</protein>
<comment type="catalytic activity">
    <reaction evidence="1">
        <text>7,8-dihydroneopterin = 7,8-dihydromonapterin</text>
        <dbReference type="Rhea" id="RHEA:45328"/>
        <dbReference type="ChEBI" id="CHEBI:17001"/>
        <dbReference type="ChEBI" id="CHEBI:71175"/>
        <dbReference type="EC" id="5.1.99.8"/>
    </reaction>
</comment>
<reference evidence="10 11" key="1">
    <citation type="submission" date="2016-10" db="EMBL/GenBank/DDBJ databases">
        <authorList>
            <person name="de Groot N.N."/>
        </authorList>
    </citation>
    <scope>NUCLEOTIDE SEQUENCE [LARGE SCALE GENOMIC DNA]</scope>
    <source>
        <strain evidence="10 11">CGMCC 1.3430</strain>
    </source>
</reference>
<dbReference type="InterPro" id="IPR006157">
    <property type="entry name" value="FolB_dom"/>
</dbReference>
<evidence type="ECO:0000259" key="9">
    <source>
        <dbReference type="SMART" id="SM00905"/>
    </source>
</evidence>
<organism evidence="10 11">
    <name type="scientific">Alkalimonas amylolytica</name>
    <dbReference type="NCBI Taxonomy" id="152573"/>
    <lineage>
        <taxon>Bacteria</taxon>
        <taxon>Pseudomonadati</taxon>
        <taxon>Pseudomonadota</taxon>
        <taxon>Gammaproteobacteria</taxon>
        <taxon>Alkalimonas</taxon>
    </lineage>
</organism>
<keyword evidence="7 8" id="KW-0456">Lyase</keyword>
<dbReference type="EMBL" id="FNRM01000001">
    <property type="protein sequence ID" value="SEA01434.1"/>
    <property type="molecule type" value="Genomic_DNA"/>
</dbReference>
<comment type="similarity">
    <text evidence="4 8">Belongs to the DHNA family.</text>
</comment>
<keyword evidence="5 8" id="KW-0289">Folate biosynthesis</keyword>
<evidence type="ECO:0000256" key="2">
    <source>
        <dbReference type="ARBA" id="ARBA00001353"/>
    </source>
</evidence>
<dbReference type="SMART" id="SM00905">
    <property type="entry name" value="FolB"/>
    <property type="match status" value="1"/>
</dbReference>
<evidence type="ECO:0000256" key="1">
    <source>
        <dbReference type="ARBA" id="ARBA00000693"/>
    </source>
</evidence>
<dbReference type="PANTHER" id="PTHR42844">
    <property type="entry name" value="DIHYDRONEOPTERIN ALDOLASE 1-RELATED"/>
    <property type="match status" value="1"/>
</dbReference>
<dbReference type="GO" id="GO:0016853">
    <property type="term" value="F:isomerase activity"/>
    <property type="evidence" value="ECO:0007669"/>
    <property type="project" value="UniProtKB-KW"/>
</dbReference>
<dbReference type="Proteomes" id="UP000198773">
    <property type="component" value="Unassembled WGS sequence"/>
</dbReference>
<comment type="catalytic activity">
    <reaction evidence="2 8">
        <text>7,8-dihydroneopterin = 6-hydroxymethyl-7,8-dihydropterin + glycolaldehyde</text>
        <dbReference type="Rhea" id="RHEA:10540"/>
        <dbReference type="ChEBI" id="CHEBI:17001"/>
        <dbReference type="ChEBI" id="CHEBI:17071"/>
        <dbReference type="ChEBI" id="CHEBI:44841"/>
        <dbReference type="EC" id="4.1.2.25"/>
    </reaction>
</comment>
<dbReference type="FunFam" id="3.30.1130.10:FF:000002">
    <property type="entry name" value="7,8-dihydroneopterin aldolase"/>
    <property type="match status" value="1"/>
</dbReference>
<evidence type="ECO:0000313" key="11">
    <source>
        <dbReference type="Proteomes" id="UP000198773"/>
    </source>
</evidence>
<name>A0A1H3XS65_ALKAM</name>
<dbReference type="CDD" id="cd00534">
    <property type="entry name" value="DHNA_DHNTPE"/>
    <property type="match status" value="1"/>
</dbReference>
<dbReference type="STRING" id="152573.SAMN04488051_101340"/>
<dbReference type="InterPro" id="IPR043133">
    <property type="entry name" value="GTP-CH-I_C/QueF"/>
</dbReference>
<dbReference type="NCBIfam" id="TIGR00525">
    <property type="entry name" value="folB"/>
    <property type="match status" value="1"/>
</dbReference>